<dbReference type="EMBL" id="QWVS01000012">
    <property type="protein sequence ID" value="RID87415.1"/>
    <property type="molecule type" value="Genomic_DNA"/>
</dbReference>
<dbReference type="Proteomes" id="UP000266016">
    <property type="component" value="Unassembled WGS sequence"/>
</dbReference>
<reference evidence="1 2" key="1">
    <citation type="submission" date="2018-08" db="EMBL/GenBank/DDBJ databases">
        <title>Bacillus jemisoniae sp. nov., Bacillus chryseoplanitiae sp. nov., Bacillus resnikiae sp. nov., and Bacillus frankliniae sp. nov., isolated from Viking spacecraft and associated surfaces.</title>
        <authorList>
            <person name="Seuylemezian A."/>
            <person name="Vaishampayan P."/>
        </authorList>
    </citation>
    <scope>NUCLEOTIDE SEQUENCE [LARGE SCALE GENOMIC DNA]</scope>
    <source>
        <strain evidence="1 2">MA001</strain>
    </source>
</reference>
<proteinExistence type="predicted"/>
<comment type="caution">
    <text evidence="1">The sequence shown here is derived from an EMBL/GenBank/DDBJ whole genome shotgun (WGS) entry which is preliminary data.</text>
</comment>
<evidence type="ECO:0000313" key="1">
    <source>
        <dbReference type="EMBL" id="RID87415.1"/>
    </source>
</evidence>
<accession>A0A398BBJ3</accession>
<name>A0A398BBJ3_9BACI</name>
<sequence length="59" mass="7005">MKRVNCMACKHYFVTWDMKFPKGCRAFQFKTPNLPSLDVFRSSGEVCLKFEDKRKRGKI</sequence>
<dbReference type="AlphaFoldDB" id="A0A398BBJ3"/>
<organism evidence="1 2">
    <name type="scientific">Peribacillus asahii</name>
    <dbReference type="NCBI Taxonomy" id="228899"/>
    <lineage>
        <taxon>Bacteria</taxon>
        <taxon>Bacillati</taxon>
        <taxon>Bacillota</taxon>
        <taxon>Bacilli</taxon>
        <taxon>Bacillales</taxon>
        <taxon>Bacillaceae</taxon>
        <taxon>Peribacillus</taxon>
    </lineage>
</organism>
<gene>
    <name evidence="1" type="ORF">D1953_05940</name>
</gene>
<keyword evidence="2" id="KW-1185">Reference proteome</keyword>
<evidence type="ECO:0000313" key="2">
    <source>
        <dbReference type="Proteomes" id="UP000266016"/>
    </source>
</evidence>
<protein>
    <submittedName>
        <fullName evidence="1">Uracil-DNA glycosylase</fullName>
    </submittedName>
</protein>